<evidence type="ECO:0000313" key="4">
    <source>
        <dbReference type="EMBL" id="QQX75506.1"/>
    </source>
</evidence>
<feature type="domain" description="DUF3857" evidence="3">
    <location>
        <begin position="72"/>
        <end position="190"/>
    </location>
</feature>
<keyword evidence="1" id="KW-0732">Signal</keyword>
<proteinExistence type="predicted"/>
<evidence type="ECO:0000256" key="1">
    <source>
        <dbReference type="SAM" id="SignalP"/>
    </source>
</evidence>
<dbReference type="EMBL" id="CP068439">
    <property type="protein sequence ID" value="QQX75506.1"/>
    <property type="molecule type" value="Genomic_DNA"/>
</dbReference>
<dbReference type="Pfam" id="PF01841">
    <property type="entry name" value="Transglut_core"/>
    <property type="match status" value="1"/>
</dbReference>
<dbReference type="Gene3D" id="2.60.120.1130">
    <property type="match status" value="1"/>
</dbReference>
<evidence type="ECO:0000259" key="2">
    <source>
        <dbReference type="Pfam" id="PF01841"/>
    </source>
</evidence>
<dbReference type="Proteomes" id="UP000629420">
    <property type="component" value="Chromosome"/>
</dbReference>
<evidence type="ECO:0000313" key="5">
    <source>
        <dbReference type="Proteomes" id="UP000629420"/>
    </source>
</evidence>
<keyword evidence="5" id="KW-1185">Reference proteome</keyword>
<dbReference type="Pfam" id="PF12969">
    <property type="entry name" value="DUF3857"/>
    <property type="match status" value="1"/>
</dbReference>
<name>A0ABX7DPJ1_9FLAO</name>
<dbReference type="Gene3D" id="3.10.620.30">
    <property type="match status" value="1"/>
</dbReference>
<gene>
    <name evidence="4" type="ORF">JK629_09110</name>
</gene>
<reference evidence="4 5" key="1">
    <citation type="submission" date="2021-01" db="EMBL/GenBank/DDBJ databases">
        <title>Aequorivita sp. strain KX20305, a bacterium isolated from the sediment collected at a cold seep field in South China Sea.</title>
        <authorList>
            <person name="Zhang H."/>
            <person name="Li C."/>
        </authorList>
    </citation>
    <scope>NUCLEOTIDE SEQUENCE [LARGE SCALE GENOMIC DNA]</scope>
    <source>
        <strain evidence="4 5">KX20305</strain>
    </source>
</reference>
<dbReference type="RefSeq" id="WP_202335325.1">
    <property type="nucleotide sequence ID" value="NZ_CP068439.1"/>
</dbReference>
<dbReference type="Gene3D" id="2.60.40.3140">
    <property type="match status" value="1"/>
</dbReference>
<sequence>MTIKQLNLICLLFLVSLCYSQQQPPHTFGEPLPEEFAMTSYSLDPEANGVVLYERGNYTVDAADGYIRLIKEVHRKIKVLHAKNFEFDHVEIPYYRENNVQENIKNLKAVTHNGQSQVYVSDKAIFDTDENQYWSLKKFAFPNVQDGSILEYTYRIETPYMQHMGVWEFMNSLPTLYSELHTEIPGNYTYNRTLYGDRKLDVNHAEIKRDCFHLPGFKVPGDCESATYIMKAIPAFKEEKHMLSESNYIPAMKFELRDIVRLDESKTAFSKSWEDVDRQFRYDKDLGRQLKYTSFFSEQLPTSISSISDELERAKAVYYFVQKKMTWNKQYRILSDIRVKEAFEKGVGNSSEINLTLINALEAVGLDAKIMLLATRDKAKPTKQYPVLTDFNYAVAFLNINNTKYILDATDKYTSFGVLPFRDLNGEGRVLDFKKGSYWEPIVPIAKNMHYINMQLTANNSGLFSGKVSEISTGYVAVSKRRDNADFSKEEIIKRKQNSNELLDISNLQVENEQDLEQPYKETFDITIHQQPVGDILFVYPFLAKPYFSENPFSKETRIYPIDFGFPVINNYLVSIDVRDAYEIVKVPENKILKLPNNDGELSVVYDVAGSKVNIRLSAKLNNTSFSKEAYPALRQFFETLIKVQAEEPIQLKRI</sequence>
<organism evidence="4 5">
    <name type="scientific">Aequorivita iocasae</name>
    <dbReference type="NCBI Taxonomy" id="2803865"/>
    <lineage>
        <taxon>Bacteria</taxon>
        <taxon>Pseudomonadati</taxon>
        <taxon>Bacteroidota</taxon>
        <taxon>Flavobacteriia</taxon>
        <taxon>Flavobacteriales</taxon>
        <taxon>Flavobacteriaceae</taxon>
        <taxon>Aequorivita</taxon>
    </lineage>
</organism>
<protein>
    <submittedName>
        <fullName evidence="4">DUF3857 domain-containing protein</fullName>
    </submittedName>
</protein>
<evidence type="ECO:0000259" key="3">
    <source>
        <dbReference type="Pfam" id="PF12969"/>
    </source>
</evidence>
<dbReference type="InterPro" id="IPR002931">
    <property type="entry name" value="Transglutaminase-like"/>
</dbReference>
<feature type="domain" description="Transglutaminase-like" evidence="2">
    <location>
        <begin position="304"/>
        <end position="379"/>
    </location>
</feature>
<dbReference type="InterPro" id="IPR024618">
    <property type="entry name" value="DUF3857"/>
</dbReference>
<accession>A0ABX7DPJ1</accession>
<feature type="signal peptide" evidence="1">
    <location>
        <begin position="1"/>
        <end position="20"/>
    </location>
</feature>
<feature type="chain" id="PRO_5045619545" evidence="1">
    <location>
        <begin position="21"/>
        <end position="655"/>
    </location>
</feature>